<name>A0A6V7HL50_9HYME</name>
<dbReference type="EMBL" id="CAJDYZ010012055">
    <property type="protein sequence ID" value="CAD1480512.1"/>
    <property type="molecule type" value="Genomic_DNA"/>
</dbReference>
<feature type="non-terminal residue" evidence="2">
    <location>
        <position position="254"/>
    </location>
</feature>
<organism evidence="2 3">
    <name type="scientific">Heterotrigona itama</name>
    <dbReference type="NCBI Taxonomy" id="395501"/>
    <lineage>
        <taxon>Eukaryota</taxon>
        <taxon>Metazoa</taxon>
        <taxon>Ecdysozoa</taxon>
        <taxon>Arthropoda</taxon>
        <taxon>Hexapoda</taxon>
        <taxon>Insecta</taxon>
        <taxon>Pterygota</taxon>
        <taxon>Neoptera</taxon>
        <taxon>Endopterygota</taxon>
        <taxon>Hymenoptera</taxon>
        <taxon>Apocrita</taxon>
        <taxon>Aculeata</taxon>
        <taxon>Apoidea</taxon>
        <taxon>Anthophila</taxon>
        <taxon>Apidae</taxon>
        <taxon>Heterotrigona</taxon>
    </lineage>
</organism>
<evidence type="ECO:0000313" key="3">
    <source>
        <dbReference type="Proteomes" id="UP000752696"/>
    </source>
</evidence>
<evidence type="ECO:0000313" key="2">
    <source>
        <dbReference type="EMBL" id="CAD1480512.1"/>
    </source>
</evidence>
<proteinExistence type="predicted"/>
<feature type="compositionally biased region" description="Basic and acidic residues" evidence="1">
    <location>
        <begin position="186"/>
        <end position="211"/>
    </location>
</feature>
<feature type="region of interest" description="Disordered" evidence="1">
    <location>
        <begin position="186"/>
        <end position="254"/>
    </location>
</feature>
<keyword evidence="3" id="KW-1185">Reference proteome</keyword>
<dbReference type="AlphaFoldDB" id="A0A6V7HL50"/>
<sequence>EDITKTLLLWNFYARMRVFYLSNWISEIHKKMALIGQGDQVKRHVDSNAVPSTTEYPLVEPDPSSGSPDFNGYHIVSRHFHPVSPANLPSKHLDKYFSHKLNARVLFVGVSKNLKITGNPKNKKDLCYRISSALTLAEAKILIVITATTALNSTVTGAAMQQGKTRRADNGITFDQKRAWVEVTHAWKGERKKEQKEKGSMNDAGEADRQDSPQLGARRVPQTPPMPSCSTGNAPGLSARDIPLFFPSRHDRDL</sequence>
<comment type="caution">
    <text evidence="2">The sequence shown here is derived from an EMBL/GenBank/DDBJ whole genome shotgun (WGS) entry which is preliminary data.</text>
</comment>
<reference evidence="2" key="1">
    <citation type="submission" date="2020-07" db="EMBL/GenBank/DDBJ databases">
        <authorList>
            <person name="Nazaruddin N."/>
        </authorList>
    </citation>
    <scope>NUCLEOTIDE SEQUENCE</scope>
</reference>
<gene>
    <name evidence="2" type="ORF">MHI_LOCUS940488</name>
</gene>
<dbReference type="Proteomes" id="UP000752696">
    <property type="component" value="Unassembled WGS sequence"/>
</dbReference>
<protein>
    <submittedName>
        <fullName evidence="2">Uncharacterized protein</fullName>
    </submittedName>
</protein>
<accession>A0A6V7HL50</accession>
<evidence type="ECO:0000256" key="1">
    <source>
        <dbReference type="SAM" id="MobiDB-lite"/>
    </source>
</evidence>